<feature type="region of interest" description="Disordered" evidence="1">
    <location>
        <begin position="1"/>
        <end position="165"/>
    </location>
</feature>
<dbReference type="EMBL" id="LWDG02000315">
    <property type="protein sequence ID" value="KAE8266595.1"/>
    <property type="molecule type" value="Genomic_DNA"/>
</dbReference>
<feature type="compositionally biased region" description="Polar residues" evidence="1">
    <location>
        <begin position="40"/>
        <end position="61"/>
    </location>
</feature>
<feature type="compositionally biased region" description="Low complexity" evidence="1">
    <location>
        <begin position="106"/>
        <end position="122"/>
    </location>
</feature>
<reference evidence="2" key="2">
    <citation type="journal article" date="2019" name="IMA Fungus">
        <title>Genome sequencing and comparison of five Tilletia species to identify candidate genes for the detection of regulated species infecting wheat.</title>
        <authorList>
            <person name="Nguyen H.D.T."/>
            <person name="Sultana T."/>
            <person name="Kesanakurti P."/>
            <person name="Hambleton S."/>
        </authorList>
    </citation>
    <scope>NUCLEOTIDE SEQUENCE</scope>
    <source>
        <strain evidence="2">DAOMC 236422</strain>
    </source>
</reference>
<feature type="compositionally biased region" description="Basic residues" evidence="1">
    <location>
        <begin position="241"/>
        <end position="256"/>
    </location>
</feature>
<organism evidence="2 3">
    <name type="scientific">Tilletia walkeri</name>
    <dbReference type="NCBI Taxonomy" id="117179"/>
    <lineage>
        <taxon>Eukaryota</taxon>
        <taxon>Fungi</taxon>
        <taxon>Dikarya</taxon>
        <taxon>Basidiomycota</taxon>
        <taxon>Ustilaginomycotina</taxon>
        <taxon>Exobasidiomycetes</taxon>
        <taxon>Tilletiales</taxon>
        <taxon>Tilletiaceae</taxon>
        <taxon>Tilletia</taxon>
    </lineage>
</organism>
<feature type="compositionally biased region" description="Low complexity" evidence="1">
    <location>
        <begin position="764"/>
        <end position="784"/>
    </location>
</feature>
<feature type="compositionally biased region" description="Low complexity" evidence="1">
    <location>
        <begin position="130"/>
        <end position="148"/>
    </location>
</feature>
<comment type="caution">
    <text evidence="2">The sequence shown here is derived from an EMBL/GenBank/DDBJ whole genome shotgun (WGS) entry which is preliminary data.</text>
</comment>
<feature type="compositionally biased region" description="Basic and acidic residues" evidence="1">
    <location>
        <begin position="581"/>
        <end position="590"/>
    </location>
</feature>
<evidence type="ECO:0000313" key="2">
    <source>
        <dbReference type="EMBL" id="KAE8266595.1"/>
    </source>
</evidence>
<feature type="compositionally biased region" description="Polar residues" evidence="1">
    <location>
        <begin position="68"/>
        <end position="87"/>
    </location>
</feature>
<feature type="region of interest" description="Disordered" evidence="1">
    <location>
        <begin position="239"/>
        <end position="376"/>
    </location>
</feature>
<gene>
    <name evidence="2" type="ORF">A4X09_0g5750</name>
</gene>
<keyword evidence="3" id="KW-1185">Reference proteome</keyword>
<sequence>MADRSAHRTDASTSASAHPSARPGSSSSSSMKDDRRDPRASTSKLPDNSSRNYPQAGSSSAGRDVGPSNESGSAARGNSQRATSARSYSCPAPAYRPGMQTRSSIPQGPSAGSSSRQASSFFGNEERTTRSAAARPPSAPSAPSAPRTDPLPPPQPVASSSKTSTTLAIRLKCEGKGWHLLGRQSYARTITEAANILGQSIDNVSLWYNEPGRDKCRIHPSAWSAIPLDAPLYAMLNSKPSKAKAKAKSKPKTKSKKASEKKSQAAQQPKRKEVASSQSAQKGKGKVLAVNPVVSKMARLLGNDDPPPSGPRALRVTGSNKEPLGNKPATLPSSGSSAEVGGPQTRSEPAPDASSSKKRAWNADDEPTSKSDLPLPSTKIVKVAGIRTSWAHRRVYRKYRQVRSAQMLADLHISKIKLWLRGNPHCSTLIEVLGLLLRAEKWLQQVGPTFLCQEEFQATYCPEELERQEAEISNATGGTGDIGTQPSERDILSKRSRFASILGSSGPASNEASSASPSKVQEQGGLEAPAAAEPPDAVDAASEPSVSSTSSGSSITSSPTTSSSSSLRPVRSVVSIDLDEAEGRVKKKESDEDDSDFELVSVQSSYRRGRQSTPGNVGASRRNSSDDSDNDSERDELASVGNASERDTSVTTHTGGEDADGEVANFDWSRTFEMPRRSSAKRWSTKEQTIFMEKLRIETDGISHHFNSEERQRFFDRFEKKYGRLFTQRTSSALYNRLATVKKAARAQGKSLPQQLEYLFPLRSSSQAAPGPSSSAYSPSPSDSGLPQSRRSDARPASEPASYRGSASTSSRPYTPSGERPEKRQRTK</sequence>
<dbReference type="Proteomes" id="UP000078113">
    <property type="component" value="Unassembled WGS sequence"/>
</dbReference>
<name>A0A8X7N6K1_9BASI</name>
<feature type="compositionally biased region" description="Basic and acidic residues" evidence="1">
    <location>
        <begin position="1"/>
        <end position="10"/>
    </location>
</feature>
<feature type="region of interest" description="Disordered" evidence="1">
    <location>
        <begin position="502"/>
        <end position="670"/>
    </location>
</feature>
<proteinExistence type="predicted"/>
<feature type="region of interest" description="Disordered" evidence="1">
    <location>
        <begin position="764"/>
        <end position="828"/>
    </location>
</feature>
<accession>A0A8X7N6K1</accession>
<reference evidence="2" key="1">
    <citation type="submission" date="2016-04" db="EMBL/GenBank/DDBJ databases">
        <authorList>
            <person name="Nguyen H.D."/>
            <person name="Samba Siva P."/>
            <person name="Cullis J."/>
            <person name="Levesque C.A."/>
            <person name="Hambleton S."/>
        </authorList>
    </citation>
    <scope>NUCLEOTIDE SEQUENCE</scope>
    <source>
        <strain evidence="2">DAOMC 236422</strain>
    </source>
</reference>
<feature type="compositionally biased region" description="Basic and acidic residues" evidence="1">
    <location>
        <begin position="819"/>
        <end position="828"/>
    </location>
</feature>
<evidence type="ECO:0000256" key="1">
    <source>
        <dbReference type="SAM" id="MobiDB-lite"/>
    </source>
</evidence>
<feature type="compositionally biased region" description="Polar residues" evidence="1">
    <location>
        <begin position="805"/>
        <end position="814"/>
    </location>
</feature>
<feature type="compositionally biased region" description="Low complexity" evidence="1">
    <location>
        <begin position="527"/>
        <end position="575"/>
    </location>
</feature>
<feature type="compositionally biased region" description="Polar residues" evidence="1">
    <location>
        <begin position="603"/>
        <end position="615"/>
    </location>
</feature>
<protein>
    <submittedName>
        <fullName evidence="2">Uncharacterized protein</fullName>
    </submittedName>
</protein>
<evidence type="ECO:0000313" key="3">
    <source>
        <dbReference type="Proteomes" id="UP000078113"/>
    </source>
</evidence>
<feature type="compositionally biased region" description="Low complexity" evidence="1">
    <location>
        <begin position="503"/>
        <end position="518"/>
    </location>
</feature>
<feature type="compositionally biased region" description="Low complexity" evidence="1">
    <location>
        <begin position="14"/>
        <end position="30"/>
    </location>
</feature>
<dbReference type="AlphaFoldDB" id="A0A8X7N6K1"/>